<reference evidence="2" key="1">
    <citation type="journal article" date="2019" name="Int. J. Syst. Evol. Microbiol.">
        <title>The Global Catalogue of Microorganisms (GCM) 10K type strain sequencing project: providing services to taxonomists for standard genome sequencing and annotation.</title>
        <authorList>
            <consortium name="The Broad Institute Genomics Platform"/>
            <consortium name="The Broad Institute Genome Sequencing Center for Infectious Disease"/>
            <person name="Wu L."/>
            <person name="Ma J."/>
        </authorList>
    </citation>
    <scope>NUCLEOTIDE SEQUENCE [LARGE SCALE GENOMIC DNA]</scope>
    <source>
        <strain evidence="2">CGMCC 1.3240</strain>
    </source>
</reference>
<gene>
    <name evidence="1" type="ORF">ACFPYJ_28160</name>
</gene>
<evidence type="ECO:0008006" key="3">
    <source>
        <dbReference type="Google" id="ProtNLM"/>
    </source>
</evidence>
<organism evidence="1 2">
    <name type="scientific">Paenibacillus solisilvae</name>
    <dbReference type="NCBI Taxonomy" id="2486751"/>
    <lineage>
        <taxon>Bacteria</taxon>
        <taxon>Bacillati</taxon>
        <taxon>Bacillota</taxon>
        <taxon>Bacilli</taxon>
        <taxon>Bacillales</taxon>
        <taxon>Paenibacillaceae</taxon>
        <taxon>Paenibacillus</taxon>
    </lineage>
</organism>
<proteinExistence type="predicted"/>
<dbReference type="RefSeq" id="WP_379191568.1">
    <property type="nucleotide sequence ID" value="NZ_JBHSOW010000106.1"/>
</dbReference>
<sequence>MLVPVESKQIAFCSYDEDDSTLLLYYHTGNIVLIPAVHKSDYQSVLDSPNRYDSLMKVTRKNQADESFGAVTPGKVTASCQES</sequence>
<name>A0ABW0W418_9BACL</name>
<evidence type="ECO:0000313" key="2">
    <source>
        <dbReference type="Proteomes" id="UP001596047"/>
    </source>
</evidence>
<accession>A0ABW0W418</accession>
<protein>
    <recommendedName>
        <fullName evidence="3">KTSC domain-containing protein</fullName>
    </recommendedName>
</protein>
<dbReference type="Proteomes" id="UP001596047">
    <property type="component" value="Unassembled WGS sequence"/>
</dbReference>
<comment type="caution">
    <text evidence="1">The sequence shown here is derived from an EMBL/GenBank/DDBJ whole genome shotgun (WGS) entry which is preliminary data.</text>
</comment>
<evidence type="ECO:0000313" key="1">
    <source>
        <dbReference type="EMBL" id="MFC5652911.1"/>
    </source>
</evidence>
<keyword evidence="2" id="KW-1185">Reference proteome</keyword>
<dbReference type="EMBL" id="JBHSOW010000106">
    <property type="protein sequence ID" value="MFC5652911.1"/>
    <property type="molecule type" value="Genomic_DNA"/>
</dbReference>